<proteinExistence type="predicted"/>
<sequence>MVVQTLSSRPKPRNAKLGSIPLVKDWVFMHKESSTLRGDGWLPTEKGQYHLHWVHEGRQKFPTLSKLTKFLQQQVWCKKFPSGVTDWYSRADEDKSTDAEIVSKRTLAWQTLKYVSKKEKLYWRTIRDMYGDLPAQLEGFLLMDRFGNVIALEAEKGSLCYFTLEEDWVYEAGSAALKPKEPVRPVAEITNSSRLKSPSLYQAVVVKVFHKETSKIVDTKDYLLYMDLPRPAKGVKQATLGTAKVKELAYGVRKHHIHSIWKKACAAAASQPLDEFMSEFLVVLRLIFMCPWMWIPTDTSTSTPVHAIGKSNILHGLLHSPPPSSAGMSHISHDTPLDNQYNDRAPQVSTPSSQLSLPSIFGKARGSVDMLYNLLKGMSSSVLWLPTALSYVFPSGETGHFLDSPLYEAAVAIERAAHAAGDRDKCQKSQEDVGEKSVVSHVLLLTPSDVVSNRSAKVKENPEYKLVVMPAPDALVSHESTEAKEGPEEKPEGPQIMPNKAPSLETGFRETLNPSLEARDRVQGDEKGVDMASQGNTLLQTTHPTRIIPNEEFHEEASRPTNHLEVNEQLSSSHFSTSIQYSHHDRYSNSGMHSSVLPSLDGGIHAAQDAAQITRVLPSQQASIDVYSNLLCTVQHNVEPNPHQQLAPQQTLHQPRPPLYLHDADKNAPRGMTSYHINRLMRQQHLQYIVMLQQQQQQLPSQTYLHVHLQPIGMEQQQQQLLLQSSGKVHQYGISKVQEQQQQQQQQLLLQSSGKVHQYHGISKVQEQQQQQQSKEKQVQPSGFQSWAPRVQGGEGIPFPAASQYQQIGGPSASSPIISDEEWMRAAHGESGLHNQFPLQGTQLSGRDLMAQHRIVVQVPPRSIVISSTPNPASFGIPYEQGASGELNRDNQGGRPVISRVIHLSTRPAVNLVNGMFASNRVVPLDSQYNPSVGTYEQNKIKVHSTAESPLRNEMSKVHNKVSWWKLLVS</sequence>
<feature type="region of interest" description="Disordered" evidence="1">
    <location>
        <begin position="760"/>
        <end position="816"/>
    </location>
</feature>
<gene>
    <name evidence="2" type="ORF">CEUSTIGMA_g9779.t1</name>
</gene>
<feature type="compositionally biased region" description="Polar residues" evidence="1">
    <location>
        <begin position="337"/>
        <end position="353"/>
    </location>
</feature>
<dbReference type="Proteomes" id="UP000232323">
    <property type="component" value="Unassembled WGS sequence"/>
</dbReference>
<evidence type="ECO:0000256" key="1">
    <source>
        <dbReference type="SAM" id="MobiDB-lite"/>
    </source>
</evidence>
<organism evidence="2 3">
    <name type="scientific">Chlamydomonas eustigma</name>
    <dbReference type="NCBI Taxonomy" id="1157962"/>
    <lineage>
        <taxon>Eukaryota</taxon>
        <taxon>Viridiplantae</taxon>
        <taxon>Chlorophyta</taxon>
        <taxon>core chlorophytes</taxon>
        <taxon>Chlorophyceae</taxon>
        <taxon>CS clade</taxon>
        <taxon>Chlamydomonadales</taxon>
        <taxon>Chlamydomonadaceae</taxon>
        <taxon>Chlamydomonas</taxon>
    </lineage>
</organism>
<feature type="compositionally biased region" description="Basic and acidic residues" evidence="1">
    <location>
        <begin position="479"/>
        <end position="492"/>
    </location>
</feature>
<dbReference type="EMBL" id="BEGY01000079">
    <property type="protein sequence ID" value="GAX82350.1"/>
    <property type="molecule type" value="Genomic_DNA"/>
</dbReference>
<feature type="region of interest" description="Disordered" evidence="1">
    <location>
        <begin position="478"/>
        <end position="506"/>
    </location>
</feature>
<feature type="compositionally biased region" description="Low complexity" evidence="1">
    <location>
        <begin position="763"/>
        <end position="773"/>
    </location>
</feature>
<keyword evidence="3" id="KW-1185">Reference proteome</keyword>
<protein>
    <submittedName>
        <fullName evidence="2">Uncharacterized protein</fullName>
    </submittedName>
</protein>
<comment type="caution">
    <text evidence="2">The sequence shown here is derived from an EMBL/GenBank/DDBJ whole genome shotgun (WGS) entry which is preliminary data.</text>
</comment>
<name>A0A250XHS4_9CHLO</name>
<feature type="region of interest" description="Disordered" evidence="1">
    <location>
        <begin position="323"/>
        <end position="353"/>
    </location>
</feature>
<evidence type="ECO:0000313" key="2">
    <source>
        <dbReference type="EMBL" id="GAX82350.1"/>
    </source>
</evidence>
<evidence type="ECO:0000313" key="3">
    <source>
        <dbReference type="Proteomes" id="UP000232323"/>
    </source>
</evidence>
<accession>A0A250XHS4</accession>
<dbReference type="AlphaFoldDB" id="A0A250XHS4"/>
<reference evidence="2 3" key="1">
    <citation type="submission" date="2017-08" db="EMBL/GenBank/DDBJ databases">
        <title>Acidophilic green algal genome provides insights into adaptation to an acidic environment.</title>
        <authorList>
            <person name="Hirooka S."/>
            <person name="Hirose Y."/>
            <person name="Kanesaki Y."/>
            <person name="Higuchi S."/>
            <person name="Fujiwara T."/>
            <person name="Onuma R."/>
            <person name="Era A."/>
            <person name="Ohbayashi R."/>
            <person name="Uzuka A."/>
            <person name="Nozaki H."/>
            <person name="Yoshikawa H."/>
            <person name="Miyagishima S.Y."/>
        </authorList>
    </citation>
    <scope>NUCLEOTIDE SEQUENCE [LARGE SCALE GENOMIC DNA]</scope>
    <source>
        <strain evidence="2 3">NIES-2499</strain>
    </source>
</reference>